<evidence type="ECO:0000313" key="2">
    <source>
        <dbReference type="Proteomes" id="UP000030700"/>
    </source>
</evidence>
<protein>
    <submittedName>
        <fullName evidence="1">Transcriptional regulator, BadM/Rrf2 family</fullName>
    </submittedName>
</protein>
<dbReference type="PANTHER" id="PTHR33221">
    <property type="entry name" value="WINGED HELIX-TURN-HELIX TRANSCRIPTIONAL REGULATOR, RRF2 FAMILY"/>
    <property type="match status" value="1"/>
</dbReference>
<proteinExistence type="predicted"/>
<dbReference type="InterPro" id="IPR036390">
    <property type="entry name" value="WH_DNA-bd_sf"/>
</dbReference>
<dbReference type="HOGENOM" id="CLU_107144_4_3_0"/>
<reference evidence="1" key="1">
    <citation type="journal article" date="2015" name="PeerJ">
        <title>First genomic representation of candidate bacterial phylum KSB3 points to enhanced environmental sensing as a trigger of wastewater bulking.</title>
        <authorList>
            <person name="Sekiguchi Y."/>
            <person name="Ohashi A."/>
            <person name="Parks D.H."/>
            <person name="Yamauchi T."/>
            <person name="Tyson G.W."/>
            <person name="Hugenholtz P."/>
        </authorList>
    </citation>
    <scope>NUCLEOTIDE SEQUENCE [LARGE SCALE GENOMIC DNA]</scope>
</reference>
<accession>A0A081BPA9</accession>
<dbReference type="PROSITE" id="PS51197">
    <property type="entry name" value="HTH_RRF2_2"/>
    <property type="match status" value="1"/>
</dbReference>
<dbReference type="STRING" id="1499966.U14_03476"/>
<dbReference type="AlphaFoldDB" id="A0A081BPA9"/>
<keyword evidence="2" id="KW-1185">Reference proteome</keyword>
<dbReference type="Proteomes" id="UP000030700">
    <property type="component" value="Unassembled WGS sequence"/>
</dbReference>
<gene>
    <name evidence="1" type="ORF">U14_03476</name>
</gene>
<organism evidence="1">
    <name type="scientific">Candidatus Moduliflexus flocculans</name>
    <dbReference type="NCBI Taxonomy" id="1499966"/>
    <lineage>
        <taxon>Bacteria</taxon>
        <taxon>Candidatus Moduliflexota</taxon>
        <taxon>Candidatus Moduliflexia</taxon>
        <taxon>Candidatus Moduliflexales</taxon>
        <taxon>Candidatus Moduliflexaceae</taxon>
    </lineage>
</organism>
<dbReference type="PANTHER" id="PTHR33221:SF15">
    <property type="entry name" value="HTH-TYPE TRANSCRIPTIONAL REGULATOR YWGB-RELATED"/>
    <property type="match status" value="1"/>
</dbReference>
<evidence type="ECO:0000313" key="1">
    <source>
        <dbReference type="EMBL" id="GAK52225.1"/>
    </source>
</evidence>
<dbReference type="GO" id="GO:0005829">
    <property type="term" value="C:cytosol"/>
    <property type="evidence" value="ECO:0007669"/>
    <property type="project" value="TreeGrafter"/>
</dbReference>
<dbReference type="InterPro" id="IPR000944">
    <property type="entry name" value="Tscrpt_reg_Rrf2"/>
</dbReference>
<dbReference type="InterPro" id="IPR036388">
    <property type="entry name" value="WH-like_DNA-bd_sf"/>
</dbReference>
<dbReference type="GO" id="GO:0003700">
    <property type="term" value="F:DNA-binding transcription factor activity"/>
    <property type="evidence" value="ECO:0007669"/>
    <property type="project" value="TreeGrafter"/>
</dbReference>
<dbReference type="SUPFAM" id="SSF46785">
    <property type="entry name" value="Winged helix' DNA-binding domain"/>
    <property type="match status" value="1"/>
</dbReference>
<sequence>MNSDFALAVHCLVLLAHDSSSLLTSSQIAERLSVHPVRVRKTLGSLKKSGHIGAVEGAKGGFFIQCNPKDVTLDEIYTLTVSDVLKPRCHNCSKSREIGANLEGVLHDIFADADQHLQEFLRRFTLWTVLERLRQHTGKCPLQSEESL</sequence>
<name>A0A081BPA9_9BACT</name>
<dbReference type="EMBL" id="DF820458">
    <property type="protein sequence ID" value="GAK52225.1"/>
    <property type="molecule type" value="Genomic_DNA"/>
</dbReference>
<dbReference type="Gene3D" id="1.10.10.10">
    <property type="entry name" value="Winged helix-like DNA-binding domain superfamily/Winged helix DNA-binding domain"/>
    <property type="match status" value="1"/>
</dbReference>
<dbReference type="Pfam" id="PF02082">
    <property type="entry name" value="Rrf2"/>
    <property type="match status" value="1"/>
</dbReference>